<keyword evidence="4 10" id="KW-0378">Hydrolase</keyword>
<dbReference type="InterPro" id="IPR002729">
    <property type="entry name" value="CRISPR-assoc_Cas1"/>
</dbReference>
<evidence type="ECO:0000256" key="6">
    <source>
        <dbReference type="ARBA" id="ARBA00023118"/>
    </source>
</evidence>
<dbReference type="InterPro" id="IPR042211">
    <property type="entry name" value="CRISPR-assoc_Cas1_N"/>
</dbReference>
<dbReference type="NCBIfam" id="TIGR03639">
    <property type="entry name" value="cas1_NMENI"/>
    <property type="match status" value="1"/>
</dbReference>
<comment type="similarity">
    <text evidence="10">Belongs to the CRISPR-associated endonuclease Cas1 family.</text>
</comment>
<dbReference type="EC" id="3.1.-.-" evidence="10"/>
<evidence type="ECO:0000256" key="1">
    <source>
        <dbReference type="ARBA" id="ARBA00022722"/>
    </source>
</evidence>
<keyword evidence="1 10" id="KW-0540">Nuclease</keyword>
<reference evidence="11 12" key="1">
    <citation type="submission" date="2017-05" db="EMBL/GenBank/DDBJ databases">
        <title>Vagococcus spp. assemblies.</title>
        <authorList>
            <person name="Gulvik C.A."/>
        </authorList>
    </citation>
    <scope>NUCLEOTIDE SEQUENCE [LARGE SCALE GENOMIC DNA]</scope>
    <source>
        <strain evidence="11 12">CCUG 51432</strain>
    </source>
</reference>
<dbReference type="Gene3D" id="1.20.120.920">
    <property type="entry name" value="CRISPR-associated endonuclease Cas1, C-terminal domain"/>
    <property type="match status" value="1"/>
</dbReference>
<dbReference type="Proteomes" id="UP000287605">
    <property type="component" value="Unassembled WGS sequence"/>
</dbReference>
<feature type="binding site" evidence="10">
    <location>
        <position position="220"/>
    </location>
    <ligand>
        <name>Mn(2+)</name>
        <dbReference type="ChEBI" id="CHEBI:29035"/>
    </ligand>
</feature>
<organism evidence="11 12">
    <name type="scientific">Vagococcus elongatus</name>
    <dbReference type="NCBI Taxonomy" id="180344"/>
    <lineage>
        <taxon>Bacteria</taxon>
        <taxon>Bacillati</taxon>
        <taxon>Bacillota</taxon>
        <taxon>Bacilli</taxon>
        <taxon>Lactobacillales</taxon>
        <taxon>Enterococcaceae</taxon>
        <taxon>Vagococcus</taxon>
    </lineage>
</organism>
<dbReference type="InterPro" id="IPR050646">
    <property type="entry name" value="Cas1"/>
</dbReference>
<dbReference type="GO" id="GO:0046872">
    <property type="term" value="F:metal ion binding"/>
    <property type="evidence" value="ECO:0007669"/>
    <property type="project" value="UniProtKB-UniRule"/>
</dbReference>
<evidence type="ECO:0000256" key="9">
    <source>
        <dbReference type="ARBA" id="ARBA00038592"/>
    </source>
</evidence>
<evidence type="ECO:0000313" key="11">
    <source>
        <dbReference type="EMBL" id="RSU14328.1"/>
    </source>
</evidence>
<dbReference type="GO" id="GO:0004520">
    <property type="term" value="F:DNA endonuclease activity"/>
    <property type="evidence" value="ECO:0007669"/>
    <property type="project" value="InterPro"/>
</dbReference>
<keyword evidence="7 10" id="KW-0238">DNA-binding</keyword>
<comment type="cofactor">
    <cofactor evidence="10">
        <name>Mg(2+)</name>
        <dbReference type="ChEBI" id="CHEBI:18420"/>
    </cofactor>
    <cofactor evidence="10">
        <name>Mn(2+)</name>
        <dbReference type="ChEBI" id="CHEBI:29035"/>
    </cofactor>
</comment>
<dbReference type="NCBIfam" id="TIGR00287">
    <property type="entry name" value="cas1"/>
    <property type="match status" value="1"/>
</dbReference>
<dbReference type="RefSeq" id="WP_126807269.1">
    <property type="nucleotide sequence ID" value="NZ_NGKA01000003.1"/>
</dbReference>
<sequence length="304" mass="35319">MGFRTIFVKNGDSLRLKLDNLEIYKKGETYSIPLPDVESVILEGGDTVITNRILTRLAQYHIDVVVCDNKYMPAGIYLGMGQYHRSAKRALWQTNWDENLKKEAWTRIVRQKIMNQIGFAHYQGIEEERLINLEDLCEAILPGDESNREGHVAKVYFNSLYGLGFTREEDCFPNACMDYGYAIIRAQMARSAVSLGLLPMLGVFHKNEYNSFNLIDDLMEPFRPLMDYYIHQTVLSETEQYLTYEKRLTLIDFLNQKIKVNNKKVYINHAMTEFVSSFIKAMESKNFNHLHEITFSGFVECGRK</sequence>
<proteinExistence type="inferred from homology"/>
<dbReference type="InterPro" id="IPR019855">
    <property type="entry name" value="CRISPR-assoc_Cas1_NMENI"/>
</dbReference>
<feature type="binding site" evidence="10">
    <location>
        <position position="149"/>
    </location>
    <ligand>
        <name>Mn(2+)</name>
        <dbReference type="ChEBI" id="CHEBI:29035"/>
    </ligand>
</feature>
<keyword evidence="2 10" id="KW-0479">Metal-binding</keyword>
<dbReference type="HAMAP" id="MF_01470">
    <property type="entry name" value="Cas1"/>
    <property type="match status" value="1"/>
</dbReference>
<dbReference type="PANTHER" id="PTHR34353:SF2">
    <property type="entry name" value="CRISPR-ASSOCIATED ENDONUCLEASE CAS1 1"/>
    <property type="match status" value="1"/>
</dbReference>
<dbReference type="Pfam" id="PF01867">
    <property type="entry name" value="Cas_Cas1"/>
    <property type="match status" value="1"/>
</dbReference>
<accession>A0A430B1Z4</accession>
<dbReference type="InterPro" id="IPR042206">
    <property type="entry name" value="CRISPR-assoc_Cas1_C"/>
</dbReference>
<dbReference type="AlphaFoldDB" id="A0A430B1Z4"/>
<evidence type="ECO:0000256" key="10">
    <source>
        <dbReference type="HAMAP-Rule" id="MF_01470"/>
    </source>
</evidence>
<comment type="subunit">
    <text evidence="9 10">Homodimer, forms a heterotetramer with a Cas2 homodimer.</text>
</comment>
<comment type="function">
    <text evidence="10">CRISPR (clustered regularly interspaced short palindromic repeat), is an adaptive immune system that provides protection against mobile genetic elements (viruses, transposable elements and conjugative plasmids). CRISPR clusters contain spacers, sequences complementary to antecedent mobile elements, and target invading nucleic acids. CRISPR clusters are transcribed and processed into CRISPR RNA (crRNA). Acts as a dsDNA endonuclease. Involved in the integration of spacer DNA into the CRISPR cassette.</text>
</comment>
<comment type="caution">
    <text evidence="11">The sequence shown here is derived from an EMBL/GenBank/DDBJ whole genome shotgun (WGS) entry which is preliminary data.</text>
</comment>
<keyword evidence="5 10" id="KW-0460">Magnesium</keyword>
<dbReference type="Gene3D" id="3.100.10.20">
    <property type="entry name" value="CRISPR-associated endonuclease Cas1, N-terminal domain"/>
    <property type="match status" value="1"/>
</dbReference>
<evidence type="ECO:0000256" key="7">
    <source>
        <dbReference type="ARBA" id="ARBA00023125"/>
    </source>
</evidence>
<keyword evidence="3 10" id="KW-0255">Endonuclease</keyword>
<name>A0A430B1Z4_9ENTE</name>
<evidence type="ECO:0000256" key="2">
    <source>
        <dbReference type="ARBA" id="ARBA00022723"/>
    </source>
</evidence>
<keyword evidence="6 10" id="KW-0051">Antiviral defense</keyword>
<dbReference type="GO" id="GO:0043571">
    <property type="term" value="P:maintenance of CRISPR repeat elements"/>
    <property type="evidence" value="ECO:0007669"/>
    <property type="project" value="UniProtKB-UniRule"/>
</dbReference>
<dbReference type="PANTHER" id="PTHR34353">
    <property type="entry name" value="CRISPR-ASSOCIATED ENDONUCLEASE CAS1 1"/>
    <property type="match status" value="1"/>
</dbReference>
<feature type="binding site" evidence="10">
    <location>
        <position position="205"/>
    </location>
    <ligand>
        <name>Mn(2+)</name>
        <dbReference type="ChEBI" id="CHEBI:29035"/>
    </ligand>
</feature>
<keyword evidence="12" id="KW-1185">Reference proteome</keyword>
<evidence type="ECO:0000256" key="5">
    <source>
        <dbReference type="ARBA" id="ARBA00022842"/>
    </source>
</evidence>
<dbReference type="GO" id="GO:0051607">
    <property type="term" value="P:defense response to virus"/>
    <property type="evidence" value="ECO:0007669"/>
    <property type="project" value="UniProtKB-UniRule"/>
</dbReference>
<protein>
    <recommendedName>
        <fullName evidence="10">CRISPR-associated endonuclease Cas1</fullName>
        <ecNumber evidence="10">3.1.-.-</ecNumber>
    </recommendedName>
</protein>
<keyword evidence="8 10" id="KW-0464">Manganese</keyword>
<dbReference type="OrthoDB" id="9803119at2"/>
<dbReference type="GO" id="GO:0003677">
    <property type="term" value="F:DNA binding"/>
    <property type="evidence" value="ECO:0007669"/>
    <property type="project" value="UniProtKB-KW"/>
</dbReference>
<evidence type="ECO:0000256" key="8">
    <source>
        <dbReference type="ARBA" id="ARBA00023211"/>
    </source>
</evidence>
<dbReference type="GO" id="GO:0016787">
    <property type="term" value="F:hydrolase activity"/>
    <property type="evidence" value="ECO:0007669"/>
    <property type="project" value="UniProtKB-KW"/>
</dbReference>
<evidence type="ECO:0000256" key="4">
    <source>
        <dbReference type="ARBA" id="ARBA00022801"/>
    </source>
</evidence>
<evidence type="ECO:0000256" key="3">
    <source>
        <dbReference type="ARBA" id="ARBA00022759"/>
    </source>
</evidence>
<dbReference type="EMBL" id="NGKA01000003">
    <property type="protein sequence ID" value="RSU14328.1"/>
    <property type="molecule type" value="Genomic_DNA"/>
</dbReference>
<evidence type="ECO:0000313" key="12">
    <source>
        <dbReference type="Proteomes" id="UP000287605"/>
    </source>
</evidence>
<gene>
    <name evidence="10" type="primary">cas1</name>
    <name evidence="11" type="ORF">CBF29_03235</name>
</gene>